<keyword evidence="2" id="KW-1185">Reference proteome</keyword>
<dbReference type="Gene3D" id="3.40.50.300">
    <property type="entry name" value="P-loop containing nucleotide triphosphate hydrolases"/>
    <property type="match status" value="1"/>
</dbReference>
<organism evidence="1 2">
    <name type="scientific">Mycolicibacterium frederiksbergense</name>
    <dbReference type="NCBI Taxonomy" id="117567"/>
    <lineage>
        <taxon>Bacteria</taxon>
        <taxon>Bacillati</taxon>
        <taxon>Actinomycetota</taxon>
        <taxon>Actinomycetes</taxon>
        <taxon>Mycobacteriales</taxon>
        <taxon>Mycobacteriaceae</taxon>
        <taxon>Mycolicibacterium</taxon>
    </lineage>
</organism>
<accession>A0ABT6KZ72</accession>
<evidence type="ECO:0000313" key="2">
    <source>
        <dbReference type="Proteomes" id="UP001160130"/>
    </source>
</evidence>
<protein>
    <submittedName>
        <fullName evidence="1">ABC-type glutathione transport system ATPase component</fullName>
    </submittedName>
</protein>
<dbReference type="SUPFAM" id="SSF52540">
    <property type="entry name" value="P-loop containing nucleoside triphosphate hydrolases"/>
    <property type="match status" value="1"/>
</dbReference>
<dbReference type="InterPro" id="IPR027417">
    <property type="entry name" value="P-loop_NTPase"/>
</dbReference>
<dbReference type="EMBL" id="JARXVE010000002">
    <property type="protein sequence ID" value="MDH6195125.1"/>
    <property type="molecule type" value="Genomic_DNA"/>
</dbReference>
<proteinExistence type="predicted"/>
<reference evidence="1 2" key="1">
    <citation type="submission" date="2023-04" db="EMBL/GenBank/DDBJ databases">
        <title>Forest soil microbial communities from Buena Vista Peninsula, Colon Province, Panama.</title>
        <authorList>
            <person name="Bouskill N."/>
        </authorList>
    </citation>
    <scope>NUCLEOTIDE SEQUENCE [LARGE SCALE GENOMIC DNA]</scope>
    <source>
        <strain evidence="1 2">AC80</strain>
    </source>
</reference>
<gene>
    <name evidence="1" type="ORF">M2272_001754</name>
</gene>
<sequence length="182" mass="19609">MNVSSEVLFIGGRSGVGKSSLGLQIHGQLSAAGVRHCLIEGDYLDMAYPEPAEHGLAEQNLAAVWANYRALGYRRLIYTNTASVLGEVTDQLTSAMGDNPRVFAVLLTCTDETARQRLSRREIGTALNEHLERSAEAASLLDSDSPGQVRRLQTDGRSLVDVAGEVLGITGWLPTEPMTLGR</sequence>
<comment type="caution">
    <text evidence="1">The sequence shown here is derived from an EMBL/GenBank/DDBJ whole genome shotgun (WGS) entry which is preliminary data.</text>
</comment>
<name>A0ABT6KZ72_9MYCO</name>
<evidence type="ECO:0000313" key="1">
    <source>
        <dbReference type="EMBL" id="MDH6195125.1"/>
    </source>
</evidence>
<dbReference type="Proteomes" id="UP001160130">
    <property type="component" value="Unassembled WGS sequence"/>
</dbReference>
<dbReference type="RefSeq" id="WP_280831740.1">
    <property type="nucleotide sequence ID" value="NZ_JARXVE010000002.1"/>
</dbReference>